<feature type="transmembrane region" description="Helical" evidence="6">
    <location>
        <begin position="21"/>
        <end position="41"/>
    </location>
</feature>
<proteinExistence type="inferred from homology"/>
<dbReference type="RefSeq" id="WP_185273702.1">
    <property type="nucleotide sequence ID" value="NZ_CP055156.1"/>
</dbReference>
<dbReference type="InterPro" id="IPR003544">
    <property type="entry name" value="Cyt_c_biogenesis_CcmB"/>
</dbReference>
<keyword evidence="4 6" id="KW-1133">Transmembrane helix</keyword>
<evidence type="ECO:0000256" key="2">
    <source>
        <dbReference type="ARBA" id="ARBA00010544"/>
    </source>
</evidence>
<evidence type="ECO:0000256" key="1">
    <source>
        <dbReference type="ARBA" id="ARBA00004141"/>
    </source>
</evidence>
<keyword evidence="8" id="KW-1185">Reference proteome</keyword>
<evidence type="ECO:0000256" key="6">
    <source>
        <dbReference type="SAM" id="Phobius"/>
    </source>
</evidence>
<feature type="transmembrane region" description="Helical" evidence="6">
    <location>
        <begin position="94"/>
        <end position="116"/>
    </location>
</feature>
<organism evidence="7 8">
    <name type="scientific">Adhaeribacter swui</name>
    <dbReference type="NCBI Taxonomy" id="2086471"/>
    <lineage>
        <taxon>Bacteria</taxon>
        <taxon>Pseudomonadati</taxon>
        <taxon>Bacteroidota</taxon>
        <taxon>Cytophagia</taxon>
        <taxon>Cytophagales</taxon>
        <taxon>Hymenobacteraceae</taxon>
        <taxon>Adhaeribacter</taxon>
    </lineage>
</organism>
<evidence type="ECO:0000256" key="4">
    <source>
        <dbReference type="ARBA" id="ARBA00022989"/>
    </source>
</evidence>
<evidence type="ECO:0000313" key="8">
    <source>
        <dbReference type="Proteomes" id="UP000515237"/>
    </source>
</evidence>
<dbReference type="EMBL" id="CP055156">
    <property type="protein sequence ID" value="QNF32923.1"/>
    <property type="molecule type" value="Genomic_DNA"/>
</dbReference>
<evidence type="ECO:0000313" key="7">
    <source>
        <dbReference type="EMBL" id="QNF32923.1"/>
    </source>
</evidence>
<feature type="transmembrane region" description="Helical" evidence="6">
    <location>
        <begin position="53"/>
        <end position="74"/>
    </location>
</feature>
<evidence type="ECO:0000256" key="5">
    <source>
        <dbReference type="ARBA" id="ARBA00023136"/>
    </source>
</evidence>
<dbReference type="GO" id="GO:0015232">
    <property type="term" value="F:heme transmembrane transporter activity"/>
    <property type="evidence" value="ECO:0007669"/>
    <property type="project" value="InterPro"/>
</dbReference>
<accession>A0A7G7G6Y9</accession>
<dbReference type="AlphaFoldDB" id="A0A7G7G6Y9"/>
<sequence length="221" mass="24814">MFKEVAYLVQKDFLLELRQKYAFNGMLLYVGSTVFVCYLSFRLRFANLEVPVWNALFWIILLFTSVNAIAKSFIQENRGRLLYYYSLVSPQGIILAKIVYNTILMLVLALICYGFYAVVLGNPVQDDALFLLTILLGALGFSTSLTMISSIAAKASNSSTLMAVLSFPVIIPMLLMLMKLSKNAIDGLDRSVSVDELLTLLAINLIVVSVSYILFPYLWRS</sequence>
<name>A0A7G7G6Y9_9BACT</name>
<feature type="transmembrane region" description="Helical" evidence="6">
    <location>
        <begin position="160"/>
        <end position="178"/>
    </location>
</feature>
<dbReference type="Pfam" id="PF03379">
    <property type="entry name" value="CcmB"/>
    <property type="match status" value="1"/>
</dbReference>
<evidence type="ECO:0000256" key="3">
    <source>
        <dbReference type="ARBA" id="ARBA00022692"/>
    </source>
</evidence>
<gene>
    <name evidence="7" type="ORF">HUW51_09325</name>
</gene>
<dbReference type="GO" id="GO:0017004">
    <property type="term" value="P:cytochrome complex assembly"/>
    <property type="evidence" value="ECO:0007669"/>
    <property type="project" value="InterPro"/>
</dbReference>
<dbReference type="Proteomes" id="UP000515237">
    <property type="component" value="Chromosome"/>
</dbReference>
<comment type="similarity">
    <text evidence="2">Belongs to the CcmB/CycW/HelB family.</text>
</comment>
<dbReference type="GO" id="GO:0016020">
    <property type="term" value="C:membrane"/>
    <property type="evidence" value="ECO:0007669"/>
    <property type="project" value="UniProtKB-SubCell"/>
</dbReference>
<keyword evidence="5 6" id="KW-0472">Membrane</keyword>
<protein>
    <submittedName>
        <fullName evidence="7">Heme exporter protein CcmB</fullName>
    </submittedName>
</protein>
<comment type="subcellular location">
    <subcellularLocation>
        <location evidence="1">Membrane</location>
        <topology evidence="1">Multi-pass membrane protein</topology>
    </subcellularLocation>
</comment>
<dbReference type="KEGG" id="aswu:HUW51_09325"/>
<feature type="transmembrane region" description="Helical" evidence="6">
    <location>
        <begin position="198"/>
        <end position="219"/>
    </location>
</feature>
<reference evidence="7 8" key="1">
    <citation type="journal article" date="2018" name="Int. J. Syst. Evol. Microbiol.">
        <title>Adhaeribacter swui sp. nov., isolated from wet mud.</title>
        <authorList>
            <person name="Kim D.U."/>
            <person name="Kim K.W."/>
            <person name="Kang M.S."/>
            <person name="Kim J.Y."/>
            <person name="Jang J.H."/>
            <person name="Kim M.K."/>
        </authorList>
    </citation>
    <scope>NUCLEOTIDE SEQUENCE [LARGE SCALE GENOMIC DNA]</scope>
    <source>
        <strain evidence="7 8">KCTC 52873</strain>
    </source>
</reference>
<feature type="transmembrane region" description="Helical" evidence="6">
    <location>
        <begin position="128"/>
        <end position="148"/>
    </location>
</feature>
<keyword evidence="3 6" id="KW-0812">Transmembrane</keyword>